<reference evidence="2 3" key="1">
    <citation type="submission" date="2018-10" db="EMBL/GenBank/DDBJ databases">
        <title>Genomic Encyclopedia of Archaeal and Bacterial Type Strains, Phase II (KMG-II): from individual species to whole genera.</title>
        <authorList>
            <person name="Goeker M."/>
        </authorList>
    </citation>
    <scope>NUCLEOTIDE SEQUENCE [LARGE SCALE GENOMIC DNA]</scope>
    <source>
        <strain evidence="2 3">DSM 235</strain>
    </source>
</reference>
<gene>
    <name evidence="2" type="ORF">BDD21_0665</name>
</gene>
<organism evidence="2 3">
    <name type="scientific">Thiocapsa rosea</name>
    <dbReference type="NCBI Taxonomy" id="69360"/>
    <lineage>
        <taxon>Bacteria</taxon>
        <taxon>Pseudomonadati</taxon>
        <taxon>Pseudomonadota</taxon>
        <taxon>Gammaproteobacteria</taxon>
        <taxon>Chromatiales</taxon>
        <taxon>Chromatiaceae</taxon>
        <taxon>Thiocapsa</taxon>
    </lineage>
</organism>
<dbReference type="InterPro" id="IPR041049">
    <property type="entry name" value="DUF5615"/>
</dbReference>
<dbReference type="EMBL" id="RBXL01000001">
    <property type="protein sequence ID" value="RKT43339.1"/>
    <property type="molecule type" value="Genomic_DNA"/>
</dbReference>
<sequence length="124" mass="13850">MKIVLDMNIPEVWEDFLRGAGHEAIHWSRIGDIRADDDAIMAWARENDHVVFTHDLDFGSLLFTTNAAAPSVLQLRVQHIVPDAVGDAVLETLITAADSLNSGALVTIDPRRHRIRLLPLRHVD</sequence>
<dbReference type="AlphaFoldDB" id="A0A495V215"/>
<name>A0A495V215_9GAMM</name>
<dbReference type="Pfam" id="PF18480">
    <property type="entry name" value="DUF5615"/>
    <property type="match status" value="1"/>
</dbReference>
<dbReference type="RefSeq" id="WP_120795933.1">
    <property type="nucleotide sequence ID" value="NZ_RBXL01000001.1"/>
</dbReference>
<evidence type="ECO:0000259" key="1">
    <source>
        <dbReference type="Pfam" id="PF18480"/>
    </source>
</evidence>
<keyword evidence="3" id="KW-1185">Reference proteome</keyword>
<feature type="domain" description="DUF5615" evidence="1">
    <location>
        <begin position="1"/>
        <end position="110"/>
    </location>
</feature>
<evidence type="ECO:0000313" key="3">
    <source>
        <dbReference type="Proteomes" id="UP000274556"/>
    </source>
</evidence>
<protein>
    <submittedName>
        <fullName evidence="2">Putative nuclease of predicted toxin-antitoxin system</fullName>
    </submittedName>
</protein>
<comment type="caution">
    <text evidence="2">The sequence shown here is derived from an EMBL/GenBank/DDBJ whole genome shotgun (WGS) entry which is preliminary data.</text>
</comment>
<dbReference type="OrthoDB" id="334367at2"/>
<proteinExistence type="predicted"/>
<dbReference type="Proteomes" id="UP000274556">
    <property type="component" value="Unassembled WGS sequence"/>
</dbReference>
<accession>A0A495V215</accession>
<evidence type="ECO:0000313" key="2">
    <source>
        <dbReference type="EMBL" id="RKT43339.1"/>
    </source>
</evidence>